<gene>
    <name evidence="3" type="ORF">H8S18_11110</name>
</gene>
<dbReference type="Gene3D" id="2.60.120.600">
    <property type="entry name" value="Domain of unknown function DUF1214, C-terminal domain"/>
    <property type="match status" value="1"/>
</dbReference>
<evidence type="ECO:0000259" key="2">
    <source>
        <dbReference type="Pfam" id="PF06863"/>
    </source>
</evidence>
<proteinExistence type="predicted"/>
<dbReference type="InterPro" id="IPR010679">
    <property type="entry name" value="DUF1254"/>
</dbReference>
<comment type="caution">
    <text evidence="3">The sequence shown here is derived from an EMBL/GenBank/DDBJ whole genome shotgun (WGS) entry which is preliminary data.</text>
</comment>
<dbReference type="Gene3D" id="2.60.40.1610">
    <property type="entry name" value="Domain of unknown function DUF1254"/>
    <property type="match status" value="1"/>
</dbReference>
<dbReference type="EMBL" id="JACOON010000006">
    <property type="protein sequence ID" value="MBC5648887.1"/>
    <property type="molecule type" value="Genomic_DNA"/>
</dbReference>
<dbReference type="InterPro" id="IPR010621">
    <property type="entry name" value="DUF1214"/>
</dbReference>
<dbReference type="InterPro" id="IPR037050">
    <property type="entry name" value="DUF1254_sf"/>
</dbReference>
<dbReference type="Pfam" id="PF06742">
    <property type="entry name" value="DUF1214"/>
    <property type="match status" value="1"/>
</dbReference>
<keyword evidence="4" id="KW-1185">Reference proteome</keyword>
<dbReference type="InterPro" id="IPR037049">
    <property type="entry name" value="DUF1214_C_sf"/>
</dbReference>
<sequence>MTDPIAAQSQTLEEAYIFAYPLVLLDLIREMATNTEAPTHEKAPINQLFHARDLATPEMASLTRPNVDTVYSQAYLDLREEPMLFWKPEVSRYCTIQVFDGYSNTPCILGTGEIGGNGAVTYAFTGPSFKGTLPDGVIMVPMDTNLVWLLIRTRILGREDLPVVHEIQNAMKIYPLSAYGKAYTPPRGVYTKEKDFVALKRIGTMDVQEFFDRFNRLAVDNPASPQDAPALEKFSALGIGPGQKFRLSALSVPAQEKARTLPGMIDTDYSNKNAKIEEYNHWMFMDPTVGCFGTDYKFRAVVAYGGFANPVKMAIYPSMVMDGEFHLLDGKSRYRLHFGKDRLPPHHEGGWWSLTGYDAAGHLIDNELDRYHLDDKSDFVFEEDGSLVLSIQSTQPDEKVSNWLPVCEDIFSLTLRIYLPADAALEHTWIPPVLERL</sequence>
<protein>
    <submittedName>
        <fullName evidence="3">DUF1254 domain-containing protein</fullName>
    </submittedName>
</protein>
<dbReference type="Pfam" id="PF06863">
    <property type="entry name" value="DUF1254"/>
    <property type="match status" value="1"/>
</dbReference>
<evidence type="ECO:0000313" key="3">
    <source>
        <dbReference type="EMBL" id="MBC5648887.1"/>
    </source>
</evidence>
<dbReference type="SUPFAM" id="SSF160935">
    <property type="entry name" value="VPA0735-like"/>
    <property type="match status" value="1"/>
</dbReference>
<organism evidence="3 4">
    <name type="scientific">Christensenella tenuis</name>
    <dbReference type="NCBI Taxonomy" id="2763033"/>
    <lineage>
        <taxon>Bacteria</taxon>
        <taxon>Bacillati</taxon>
        <taxon>Bacillota</taxon>
        <taxon>Clostridia</taxon>
        <taxon>Christensenellales</taxon>
        <taxon>Christensenellaceae</taxon>
        <taxon>Christensenella</taxon>
    </lineage>
</organism>
<evidence type="ECO:0000259" key="1">
    <source>
        <dbReference type="Pfam" id="PF06742"/>
    </source>
</evidence>
<dbReference type="RefSeq" id="WP_186858346.1">
    <property type="nucleotide sequence ID" value="NZ_JACOON010000006.1"/>
</dbReference>
<evidence type="ECO:0000313" key="4">
    <source>
        <dbReference type="Proteomes" id="UP000606889"/>
    </source>
</evidence>
<dbReference type="PANTHER" id="PTHR36509:SF2">
    <property type="entry name" value="BLL3101 PROTEIN"/>
    <property type="match status" value="1"/>
</dbReference>
<dbReference type="Proteomes" id="UP000606889">
    <property type="component" value="Unassembled WGS sequence"/>
</dbReference>
<feature type="domain" description="DUF1254" evidence="2">
    <location>
        <begin position="45"/>
        <end position="175"/>
    </location>
</feature>
<feature type="domain" description="DUF1214" evidence="1">
    <location>
        <begin position="314"/>
        <end position="421"/>
    </location>
</feature>
<accession>A0ABR7EGK0</accession>
<name>A0ABR7EGK0_9FIRM</name>
<reference evidence="3 4" key="1">
    <citation type="submission" date="2020-08" db="EMBL/GenBank/DDBJ databases">
        <title>Genome public.</title>
        <authorList>
            <person name="Liu C."/>
            <person name="Sun Q."/>
        </authorList>
    </citation>
    <scope>NUCLEOTIDE SEQUENCE [LARGE SCALE GENOMIC DNA]</scope>
    <source>
        <strain evidence="3 4">NSJ-35</strain>
    </source>
</reference>
<dbReference type="PANTHER" id="PTHR36509">
    <property type="entry name" value="BLL3101 PROTEIN"/>
    <property type="match status" value="1"/>
</dbReference>